<organism evidence="2 3">
    <name type="scientific">Isoptericola haloaureus</name>
    <dbReference type="NCBI Taxonomy" id="1542902"/>
    <lineage>
        <taxon>Bacteria</taxon>
        <taxon>Bacillati</taxon>
        <taxon>Actinomycetota</taxon>
        <taxon>Actinomycetes</taxon>
        <taxon>Micrococcales</taxon>
        <taxon>Promicromonosporaceae</taxon>
        <taxon>Isoptericola</taxon>
    </lineage>
</organism>
<evidence type="ECO:0000256" key="1">
    <source>
        <dbReference type="ARBA" id="ARBA00022833"/>
    </source>
</evidence>
<dbReference type="PANTHER" id="PTHR12993:SF30">
    <property type="entry name" value="N-ACETYL-ALPHA-D-GLUCOSAMINYL L-MALATE DEACETYLASE 1"/>
    <property type="match status" value="1"/>
</dbReference>
<dbReference type="Proteomes" id="UP001310387">
    <property type="component" value="Unassembled WGS sequence"/>
</dbReference>
<name>A0ABU7Z4R5_9MICO</name>
<accession>A0ABU7Z4R5</accession>
<dbReference type="Pfam" id="PF02585">
    <property type="entry name" value="PIG-L"/>
    <property type="match status" value="1"/>
</dbReference>
<keyword evidence="3" id="KW-1185">Reference proteome</keyword>
<keyword evidence="1" id="KW-0862">Zinc</keyword>
<dbReference type="SUPFAM" id="SSF102588">
    <property type="entry name" value="LmbE-like"/>
    <property type="match status" value="1"/>
</dbReference>
<dbReference type="InterPro" id="IPR003737">
    <property type="entry name" value="GlcNAc_PI_deacetylase-related"/>
</dbReference>
<protein>
    <submittedName>
        <fullName evidence="2">PIG-L deacetylase family protein</fullName>
    </submittedName>
</protein>
<dbReference type="EMBL" id="JBAGLP010000110">
    <property type="protein sequence ID" value="MEG3614425.1"/>
    <property type="molecule type" value="Genomic_DNA"/>
</dbReference>
<dbReference type="RefSeq" id="WP_332901223.1">
    <property type="nucleotide sequence ID" value="NZ_JBAGLP010000110.1"/>
</dbReference>
<reference evidence="2" key="1">
    <citation type="journal article" date="2024" name="Antonie Van Leeuwenhoek">
        <title>Isoptericola haloaureus sp. nov., a dimorphic actinobacterium isolated from mangrove sediments of southeast India, implicating biosaline agricultural significance through nitrogen fixation and salt tolerance genes.</title>
        <authorList>
            <person name="Prathaban M."/>
            <person name="Prathiviraj R."/>
            <person name="Ravichandran M."/>
            <person name="Natarajan S.D."/>
            <person name="Sobanaa M."/>
            <person name="Hari Krishna Kumar S."/>
            <person name="Chandrasekar V."/>
            <person name="Selvin J."/>
        </authorList>
    </citation>
    <scope>NUCLEOTIDE SEQUENCE</scope>
    <source>
        <strain evidence="2">MP1014</strain>
    </source>
</reference>
<dbReference type="PANTHER" id="PTHR12993">
    <property type="entry name" value="N-ACETYLGLUCOSAMINYL-PHOSPHATIDYLINOSITOL DE-N-ACETYLASE-RELATED"/>
    <property type="match status" value="1"/>
</dbReference>
<dbReference type="Gene3D" id="3.40.50.10320">
    <property type="entry name" value="LmbE-like"/>
    <property type="match status" value="1"/>
</dbReference>
<evidence type="ECO:0000313" key="2">
    <source>
        <dbReference type="EMBL" id="MEG3614425.1"/>
    </source>
</evidence>
<reference evidence="2" key="2">
    <citation type="submission" date="2024-02" db="EMBL/GenBank/DDBJ databases">
        <authorList>
            <person name="Prathaban M."/>
            <person name="Mythili R."/>
            <person name="Sharmila Devi N."/>
            <person name="Sobanaa M."/>
            <person name="Prathiviraj R."/>
            <person name="Selvin J."/>
        </authorList>
    </citation>
    <scope>NUCLEOTIDE SEQUENCE</scope>
    <source>
        <strain evidence="2">MP1014</strain>
    </source>
</reference>
<gene>
    <name evidence="2" type="ORF">V5O49_04735</name>
</gene>
<sequence length="211" mass="23295">MRLTGGSGPVTVVCLAAHPDDVEIGCGATLLALRESRGISGAVLTMTGGAERQDEARDAARAFTADALETHFAGLPDGRLPEHWGAVKTALHEVARRVPAPDLVFAPRPDDAHQDHRLVGELTTTVWRGPTVLHYEIPKWDGDLARPNVYVPVTAEQARRKIELLTSCYPSQVDRAWWDDEMFLGHLRIRGIEAQHRYAEAFTTYKTVLEP</sequence>
<dbReference type="InterPro" id="IPR024078">
    <property type="entry name" value="LmbE-like_dom_sf"/>
</dbReference>
<evidence type="ECO:0000313" key="3">
    <source>
        <dbReference type="Proteomes" id="UP001310387"/>
    </source>
</evidence>
<proteinExistence type="predicted"/>
<comment type="caution">
    <text evidence="2">The sequence shown here is derived from an EMBL/GenBank/DDBJ whole genome shotgun (WGS) entry which is preliminary data.</text>
</comment>